<accession>G4A6A6</accession>
<evidence type="ECO:0000313" key="2">
    <source>
        <dbReference type="Proteomes" id="UP000005508"/>
    </source>
</evidence>
<evidence type="ECO:0000313" key="1">
    <source>
        <dbReference type="EMBL" id="EGY34871.1"/>
    </source>
</evidence>
<sequence>MSMSLTKRVGNNTVVLKDKNCQKIADRMYHLCQQTFHWASLMATHM</sequence>
<organism evidence="1 2">
    <name type="scientific">Aggregatibacter actinomycetemcomitans serotype e str. SC1083</name>
    <dbReference type="NCBI Taxonomy" id="907488"/>
    <lineage>
        <taxon>Bacteria</taxon>
        <taxon>Pseudomonadati</taxon>
        <taxon>Pseudomonadota</taxon>
        <taxon>Gammaproteobacteria</taxon>
        <taxon>Pasteurellales</taxon>
        <taxon>Pasteurellaceae</taxon>
        <taxon>Aggregatibacter</taxon>
    </lineage>
</organism>
<protein>
    <submittedName>
        <fullName evidence="1">Uncharacterized protein</fullName>
    </submittedName>
</protein>
<dbReference type="EMBL" id="AEJM01000010">
    <property type="protein sequence ID" value="EGY34871.1"/>
    <property type="molecule type" value="Genomic_DNA"/>
</dbReference>
<dbReference type="Proteomes" id="UP000005508">
    <property type="component" value="Unassembled WGS sequence"/>
</dbReference>
<reference evidence="1 2" key="1">
    <citation type="submission" date="2010-10" db="EMBL/GenBank/DDBJ databases">
        <authorList>
            <person name="Chen C."/>
            <person name="Kittichotirat W."/>
            <person name="Asikainen S."/>
            <person name="Bumgarner R."/>
        </authorList>
    </citation>
    <scope>NUCLEOTIDE SEQUENCE [LARGE SCALE GENOMIC DNA]</scope>
    <source>
        <strain evidence="1 2">SC1083</strain>
    </source>
</reference>
<dbReference type="AlphaFoldDB" id="G4A6A6"/>
<gene>
    <name evidence="1" type="ORF">SC1083_0346</name>
</gene>
<name>G4A6A6_AGGAC</name>
<proteinExistence type="predicted"/>
<comment type="caution">
    <text evidence="1">The sequence shown here is derived from an EMBL/GenBank/DDBJ whole genome shotgun (WGS) entry which is preliminary data.</text>
</comment>